<dbReference type="OrthoDB" id="292819at2"/>
<keyword evidence="3" id="KW-1185">Reference proteome</keyword>
<evidence type="ECO:0000313" key="3">
    <source>
        <dbReference type="Proteomes" id="UP000319576"/>
    </source>
</evidence>
<proteinExistence type="predicted"/>
<feature type="compositionally biased region" description="Low complexity" evidence="1">
    <location>
        <begin position="102"/>
        <end position="131"/>
    </location>
</feature>
<reference evidence="2 3" key="1">
    <citation type="submission" date="2019-02" db="EMBL/GenBank/DDBJ databases">
        <title>Deep-cultivation of Planctomycetes and their phenomic and genomic characterization uncovers novel biology.</title>
        <authorList>
            <person name="Wiegand S."/>
            <person name="Jogler M."/>
            <person name="Boedeker C."/>
            <person name="Pinto D."/>
            <person name="Vollmers J."/>
            <person name="Rivas-Marin E."/>
            <person name="Kohn T."/>
            <person name="Peeters S.H."/>
            <person name="Heuer A."/>
            <person name="Rast P."/>
            <person name="Oberbeckmann S."/>
            <person name="Bunk B."/>
            <person name="Jeske O."/>
            <person name="Meyerdierks A."/>
            <person name="Storesund J.E."/>
            <person name="Kallscheuer N."/>
            <person name="Luecker S."/>
            <person name="Lage O.M."/>
            <person name="Pohl T."/>
            <person name="Merkel B.J."/>
            <person name="Hornburger P."/>
            <person name="Mueller R.-W."/>
            <person name="Bruemmer F."/>
            <person name="Labrenz M."/>
            <person name="Spormann A.M."/>
            <person name="Op den Camp H."/>
            <person name="Overmann J."/>
            <person name="Amann R."/>
            <person name="Jetten M.S.M."/>
            <person name="Mascher T."/>
            <person name="Medema M.H."/>
            <person name="Devos D.P."/>
            <person name="Kaster A.-K."/>
            <person name="Ovreas L."/>
            <person name="Rohde M."/>
            <person name="Galperin M.Y."/>
            <person name="Jogler C."/>
        </authorList>
    </citation>
    <scope>NUCLEOTIDE SEQUENCE [LARGE SCALE GENOMIC DNA]</scope>
    <source>
        <strain evidence="2 3">ETA_A1</strain>
    </source>
</reference>
<protein>
    <submittedName>
        <fullName evidence="2">Uncharacterized protein</fullName>
    </submittedName>
</protein>
<feature type="compositionally biased region" description="Basic residues" evidence="1">
    <location>
        <begin position="85"/>
        <end position="96"/>
    </location>
</feature>
<feature type="region of interest" description="Disordered" evidence="1">
    <location>
        <begin position="1"/>
        <end position="154"/>
    </location>
</feature>
<dbReference type="AlphaFoldDB" id="A0A517XSA3"/>
<gene>
    <name evidence="2" type="ORF">ETAA1_23390</name>
</gene>
<dbReference type="Proteomes" id="UP000319576">
    <property type="component" value="Chromosome"/>
</dbReference>
<accession>A0A517XSA3</accession>
<dbReference type="EMBL" id="CP036273">
    <property type="protein sequence ID" value="QDU20387.1"/>
    <property type="molecule type" value="Genomic_DNA"/>
</dbReference>
<organism evidence="2 3">
    <name type="scientific">Urbifossiella limnaea</name>
    <dbReference type="NCBI Taxonomy" id="2528023"/>
    <lineage>
        <taxon>Bacteria</taxon>
        <taxon>Pseudomonadati</taxon>
        <taxon>Planctomycetota</taxon>
        <taxon>Planctomycetia</taxon>
        <taxon>Gemmatales</taxon>
        <taxon>Gemmataceae</taxon>
        <taxon>Urbifossiella</taxon>
    </lineage>
</organism>
<evidence type="ECO:0000313" key="2">
    <source>
        <dbReference type="EMBL" id="QDU20387.1"/>
    </source>
</evidence>
<sequence>MTDPDDDWGDLARELGVQKPTASAADASPPEEVEEPEAIHELHATPVEEEPEFAEGLADEAAEGEVEGEGEGEEGPGDKQPGDGRKRRRRRRRRKKGEGDAADAGIADEPAPSYQAAGRAPVVVAAPVAEPAGDDEDGDDGEVGGGVVSPAEEDTAGEVLRELIATWNVPAWDEIISGLHR</sequence>
<evidence type="ECO:0000256" key="1">
    <source>
        <dbReference type="SAM" id="MobiDB-lite"/>
    </source>
</evidence>
<dbReference type="KEGG" id="uli:ETAA1_23390"/>
<feature type="compositionally biased region" description="Acidic residues" evidence="1">
    <location>
        <begin position="132"/>
        <end position="142"/>
    </location>
</feature>
<feature type="compositionally biased region" description="Acidic residues" evidence="1">
    <location>
        <begin position="47"/>
        <end position="75"/>
    </location>
</feature>
<name>A0A517XSA3_9BACT</name>
<dbReference type="RefSeq" id="WP_145237847.1">
    <property type="nucleotide sequence ID" value="NZ_CP036273.1"/>
</dbReference>